<dbReference type="CDD" id="cd03801">
    <property type="entry name" value="GT4_PimA-like"/>
    <property type="match status" value="1"/>
</dbReference>
<dbReference type="PANTHER" id="PTHR45947:SF3">
    <property type="entry name" value="SULFOQUINOVOSYL TRANSFERASE SQD2"/>
    <property type="match status" value="1"/>
</dbReference>
<evidence type="ECO:0000313" key="4">
    <source>
        <dbReference type="EMBL" id="QPL06404.1"/>
    </source>
</evidence>
<dbReference type="AlphaFoldDB" id="A0A7T0LMA1"/>
<evidence type="ECO:0000313" key="5">
    <source>
        <dbReference type="Proteomes" id="UP000594637"/>
    </source>
</evidence>
<dbReference type="PANTHER" id="PTHR45947">
    <property type="entry name" value="SULFOQUINOVOSYL TRANSFERASE SQD2"/>
    <property type="match status" value="1"/>
</dbReference>
<protein>
    <submittedName>
        <fullName evidence="4">Glycosyltransferase family 4 protein</fullName>
    </submittedName>
</protein>
<evidence type="ECO:0000256" key="1">
    <source>
        <dbReference type="ARBA" id="ARBA00022676"/>
    </source>
</evidence>
<organism evidence="4 5">
    <name type="scientific">Actinomyces respiraculi</name>
    <dbReference type="NCBI Taxonomy" id="2744574"/>
    <lineage>
        <taxon>Bacteria</taxon>
        <taxon>Bacillati</taxon>
        <taxon>Actinomycetota</taxon>
        <taxon>Actinomycetes</taxon>
        <taxon>Actinomycetales</taxon>
        <taxon>Actinomycetaceae</taxon>
        <taxon>Actinomyces</taxon>
    </lineage>
</organism>
<keyword evidence="2 4" id="KW-0808">Transferase</keyword>
<keyword evidence="1" id="KW-0328">Glycosyltransferase</keyword>
<gene>
    <name evidence="4" type="ORF">ID810_05830</name>
</gene>
<proteinExistence type="predicted"/>
<dbReference type="RefSeq" id="WP_166855047.1">
    <property type="nucleotide sequence ID" value="NZ_CP063989.1"/>
</dbReference>
<dbReference type="Pfam" id="PF13439">
    <property type="entry name" value="Glyco_transf_4"/>
    <property type="match status" value="1"/>
</dbReference>
<dbReference type="KEGG" id="arep:ID810_05830"/>
<evidence type="ECO:0000259" key="3">
    <source>
        <dbReference type="Pfam" id="PF13439"/>
    </source>
</evidence>
<feature type="domain" description="Glycosyltransferase subfamily 4-like N-terminal" evidence="3">
    <location>
        <begin position="15"/>
        <end position="172"/>
    </location>
</feature>
<dbReference type="GO" id="GO:1901137">
    <property type="term" value="P:carbohydrate derivative biosynthetic process"/>
    <property type="evidence" value="ECO:0007669"/>
    <property type="project" value="UniProtKB-ARBA"/>
</dbReference>
<dbReference type="Proteomes" id="UP000594637">
    <property type="component" value="Chromosome"/>
</dbReference>
<dbReference type="EMBL" id="CP063989">
    <property type="protein sequence ID" value="QPL06404.1"/>
    <property type="molecule type" value="Genomic_DNA"/>
</dbReference>
<dbReference type="GO" id="GO:0016757">
    <property type="term" value="F:glycosyltransferase activity"/>
    <property type="evidence" value="ECO:0007669"/>
    <property type="project" value="UniProtKB-KW"/>
</dbReference>
<dbReference type="InterPro" id="IPR050194">
    <property type="entry name" value="Glycosyltransferase_grp1"/>
</dbReference>
<name>A0A7T0LMA1_9ACTO</name>
<dbReference type="Pfam" id="PF13692">
    <property type="entry name" value="Glyco_trans_1_4"/>
    <property type="match status" value="1"/>
</dbReference>
<sequence>MRVGLVCPYSLDAHGGVQVHVLDLAAELRRRGHEVGILAPASEDTELPEGVTSAGDSVAIPYNGSVARLNFGPVVARRARRWLDEGQYDLLHIHEPITPSVGMLVLQAAQAPVVATFHAALDRSRAREILSPATVPLIERIAARIAVSEEARRTLVHFHGGDAVVIPNGVNVAPFAEAPSDDPRFAGTDQAPTIAFLGRLDEPRKGLQVLAGAIGPVLAAVPGARFLIAGRGEAEEQRQALARYGEHVQFLGGVSDEDKAAMLASATCYVAPQTGGESFGIVLVEAMAAGSRVIASDLTAFSDVLGAGQYGALFSNGDSDDLARVIIDTLTHPEAAEQRRQAAREVVGRYDWATVTDAVLDVYDMALSTAHTRVGPARGARTMVARLRGVLDGGER</sequence>
<accession>A0A7T0LMA1</accession>
<reference evidence="4 5" key="1">
    <citation type="submission" date="2020-11" db="EMBL/GenBank/DDBJ databases">
        <title>Actinomyces sp. ZJ750.</title>
        <authorList>
            <person name="Zhou J."/>
        </authorList>
    </citation>
    <scope>NUCLEOTIDE SEQUENCE [LARGE SCALE GENOMIC DNA]</scope>
    <source>
        <strain evidence="4 5">ZJ750</strain>
    </source>
</reference>
<dbReference type="SUPFAM" id="SSF53756">
    <property type="entry name" value="UDP-Glycosyltransferase/glycogen phosphorylase"/>
    <property type="match status" value="1"/>
</dbReference>
<dbReference type="InterPro" id="IPR028098">
    <property type="entry name" value="Glyco_trans_4-like_N"/>
</dbReference>
<evidence type="ECO:0000256" key="2">
    <source>
        <dbReference type="ARBA" id="ARBA00022679"/>
    </source>
</evidence>
<keyword evidence="5" id="KW-1185">Reference proteome</keyword>
<dbReference type="Gene3D" id="3.40.50.2000">
    <property type="entry name" value="Glycogen Phosphorylase B"/>
    <property type="match status" value="2"/>
</dbReference>